<dbReference type="RefSeq" id="WP_167941263.1">
    <property type="nucleotide sequence ID" value="NZ_JAATJA010000002.1"/>
</dbReference>
<sequence length="160" mass="17107">MRTRRTECIAAGPLALDLHWDNGVLLRTELSARGERTPSPQLTDAGALLQQALSAYVNGEDVAWPRIPYAMHGLSPFTRTVLVTLRDTVGRGETVTYAELAARAGSPRAARAVGRAMATNRWPLLIPCHRVLAAGGLGGYSLGLDLKRLLLTIEGVALPG</sequence>
<dbReference type="SUPFAM" id="SSF46767">
    <property type="entry name" value="Methylated DNA-protein cysteine methyltransferase, C-terminal domain"/>
    <property type="match status" value="1"/>
</dbReference>
<dbReference type="InterPro" id="IPR036388">
    <property type="entry name" value="WH-like_DNA-bd_sf"/>
</dbReference>
<dbReference type="PANTHER" id="PTHR46460">
    <property type="entry name" value="METHYLATED-DNA--PROTEIN-CYSTEINE METHYLTRANSFERASE"/>
    <property type="match status" value="1"/>
</dbReference>
<dbReference type="InterPro" id="IPR001497">
    <property type="entry name" value="MethylDNA_cys_MeTrfase_AS"/>
</dbReference>
<dbReference type="PANTHER" id="PTHR46460:SF1">
    <property type="entry name" value="METHYLATED-DNA--PROTEIN-CYSTEINE METHYLTRANSFERASE"/>
    <property type="match status" value="1"/>
</dbReference>
<dbReference type="Proteomes" id="UP000580856">
    <property type="component" value="Unassembled WGS sequence"/>
</dbReference>
<dbReference type="GO" id="GO:0032259">
    <property type="term" value="P:methylation"/>
    <property type="evidence" value="ECO:0007669"/>
    <property type="project" value="UniProtKB-KW"/>
</dbReference>
<evidence type="ECO:0000259" key="11">
    <source>
        <dbReference type="Pfam" id="PF01035"/>
    </source>
</evidence>
<comment type="similarity">
    <text evidence="3">Belongs to the MGMT family.</text>
</comment>
<evidence type="ECO:0000256" key="6">
    <source>
        <dbReference type="ARBA" id="ARBA00022603"/>
    </source>
</evidence>
<dbReference type="Gene3D" id="1.10.10.10">
    <property type="entry name" value="Winged helix-like DNA-binding domain superfamily/Winged helix DNA-binding domain"/>
    <property type="match status" value="1"/>
</dbReference>
<dbReference type="AlphaFoldDB" id="A0A846QH80"/>
<comment type="function">
    <text evidence="2">Involved in the cellular defense against the biological effects of O6-methylguanine (O6-MeG) and O4-methylthymine (O4-MeT) in DNA. Repairs the methylated nucleobase in DNA by stoichiometrically transferring the methyl group to a cysteine residue in the enzyme. This is a suicide reaction: the enzyme is irreversibly inactivated.</text>
</comment>
<evidence type="ECO:0000256" key="4">
    <source>
        <dbReference type="ARBA" id="ARBA00011918"/>
    </source>
</evidence>
<dbReference type="FunFam" id="1.10.10.10:FF:000214">
    <property type="entry name" value="Methylated-DNA--protein-cysteine methyltransferase"/>
    <property type="match status" value="1"/>
</dbReference>
<gene>
    <name evidence="12" type="ORF">GGQ74_001849</name>
</gene>
<proteinExistence type="inferred from homology"/>
<dbReference type="Pfam" id="PF01035">
    <property type="entry name" value="DNA_binding_1"/>
    <property type="match status" value="1"/>
</dbReference>
<keyword evidence="9" id="KW-0234">DNA repair</keyword>
<evidence type="ECO:0000256" key="2">
    <source>
        <dbReference type="ARBA" id="ARBA00003317"/>
    </source>
</evidence>
<dbReference type="PROSITE" id="PS00374">
    <property type="entry name" value="MGMT"/>
    <property type="match status" value="1"/>
</dbReference>
<keyword evidence="13" id="KW-1185">Reference proteome</keyword>
<evidence type="ECO:0000256" key="5">
    <source>
        <dbReference type="ARBA" id="ARBA00015377"/>
    </source>
</evidence>
<dbReference type="CDD" id="cd06445">
    <property type="entry name" value="ATase"/>
    <property type="match status" value="1"/>
</dbReference>
<evidence type="ECO:0000256" key="9">
    <source>
        <dbReference type="ARBA" id="ARBA00023204"/>
    </source>
</evidence>
<protein>
    <recommendedName>
        <fullName evidence="5">Methylated-DNA--protein-cysteine methyltransferase</fullName>
        <ecNumber evidence="4">2.1.1.63</ecNumber>
    </recommendedName>
</protein>
<evidence type="ECO:0000313" key="13">
    <source>
        <dbReference type="Proteomes" id="UP000580856"/>
    </source>
</evidence>
<evidence type="ECO:0000256" key="3">
    <source>
        <dbReference type="ARBA" id="ARBA00008711"/>
    </source>
</evidence>
<organism evidence="12 13">
    <name type="scientific">Desulfobaculum xiamenense</name>
    <dbReference type="NCBI Taxonomy" id="995050"/>
    <lineage>
        <taxon>Bacteria</taxon>
        <taxon>Pseudomonadati</taxon>
        <taxon>Thermodesulfobacteriota</taxon>
        <taxon>Desulfovibrionia</taxon>
        <taxon>Desulfovibrionales</taxon>
        <taxon>Desulfovibrionaceae</taxon>
        <taxon>Desulfobaculum</taxon>
    </lineage>
</organism>
<evidence type="ECO:0000256" key="8">
    <source>
        <dbReference type="ARBA" id="ARBA00022763"/>
    </source>
</evidence>
<keyword evidence="6 12" id="KW-0489">Methyltransferase</keyword>
<accession>A0A846QH80</accession>
<comment type="catalytic activity">
    <reaction evidence="1">
        <text>a 4-O-methyl-thymidine in DNA + L-cysteinyl-[protein] = a thymidine in DNA + S-methyl-L-cysteinyl-[protein]</text>
        <dbReference type="Rhea" id="RHEA:53428"/>
        <dbReference type="Rhea" id="RHEA-COMP:10131"/>
        <dbReference type="Rhea" id="RHEA-COMP:10132"/>
        <dbReference type="Rhea" id="RHEA-COMP:13555"/>
        <dbReference type="Rhea" id="RHEA-COMP:13556"/>
        <dbReference type="ChEBI" id="CHEBI:29950"/>
        <dbReference type="ChEBI" id="CHEBI:82612"/>
        <dbReference type="ChEBI" id="CHEBI:137386"/>
        <dbReference type="ChEBI" id="CHEBI:137387"/>
        <dbReference type="EC" id="2.1.1.63"/>
    </reaction>
</comment>
<evidence type="ECO:0000256" key="1">
    <source>
        <dbReference type="ARBA" id="ARBA00001286"/>
    </source>
</evidence>
<reference evidence="12 13" key="1">
    <citation type="submission" date="2020-03" db="EMBL/GenBank/DDBJ databases">
        <title>Genomic Encyclopedia of Type Strains, Phase IV (KMG-IV): sequencing the most valuable type-strain genomes for metagenomic binning, comparative biology and taxonomic classification.</title>
        <authorList>
            <person name="Goeker M."/>
        </authorList>
    </citation>
    <scope>NUCLEOTIDE SEQUENCE [LARGE SCALE GENOMIC DNA]</scope>
    <source>
        <strain evidence="12 13">DSM 24233</strain>
    </source>
</reference>
<feature type="domain" description="Methylated-DNA-[protein]-cysteine S-methyltransferase DNA binding" evidence="11">
    <location>
        <begin position="76"/>
        <end position="156"/>
    </location>
</feature>
<dbReference type="InterPro" id="IPR014048">
    <property type="entry name" value="MethylDNA_cys_MeTrfase_DNA-bd"/>
</dbReference>
<name>A0A846QH80_9BACT</name>
<evidence type="ECO:0000256" key="10">
    <source>
        <dbReference type="ARBA" id="ARBA00049348"/>
    </source>
</evidence>
<dbReference type="NCBIfam" id="TIGR00589">
    <property type="entry name" value="ogt"/>
    <property type="match status" value="1"/>
</dbReference>
<dbReference type="InterPro" id="IPR036217">
    <property type="entry name" value="MethylDNA_cys_MeTrfase_DNAb"/>
</dbReference>
<comment type="catalytic activity">
    <reaction evidence="10">
        <text>a 6-O-methyl-2'-deoxyguanosine in DNA + L-cysteinyl-[protein] = S-methyl-L-cysteinyl-[protein] + a 2'-deoxyguanosine in DNA</text>
        <dbReference type="Rhea" id="RHEA:24000"/>
        <dbReference type="Rhea" id="RHEA-COMP:10131"/>
        <dbReference type="Rhea" id="RHEA-COMP:10132"/>
        <dbReference type="Rhea" id="RHEA-COMP:11367"/>
        <dbReference type="Rhea" id="RHEA-COMP:11368"/>
        <dbReference type="ChEBI" id="CHEBI:29950"/>
        <dbReference type="ChEBI" id="CHEBI:82612"/>
        <dbReference type="ChEBI" id="CHEBI:85445"/>
        <dbReference type="ChEBI" id="CHEBI:85448"/>
        <dbReference type="EC" id="2.1.1.63"/>
    </reaction>
</comment>
<dbReference type="GO" id="GO:0003908">
    <property type="term" value="F:methylated-DNA-[protein]-cysteine S-methyltransferase activity"/>
    <property type="evidence" value="ECO:0007669"/>
    <property type="project" value="UniProtKB-EC"/>
</dbReference>
<evidence type="ECO:0000313" key="12">
    <source>
        <dbReference type="EMBL" id="NJB68176.1"/>
    </source>
</evidence>
<keyword evidence="7 12" id="KW-0808">Transferase</keyword>
<dbReference type="GO" id="GO:0006281">
    <property type="term" value="P:DNA repair"/>
    <property type="evidence" value="ECO:0007669"/>
    <property type="project" value="UniProtKB-KW"/>
</dbReference>
<dbReference type="EC" id="2.1.1.63" evidence="4"/>
<keyword evidence="8" id="KW-0227">DNA damage</keyword>
<comment type="caution">
    <text evidence="12">The sequence shown here is derived from an EMBL/GenBank/DDBJ whole genome shotgun (WGS) entry which is preliminary data.</text>
</comment>
<dbReference type="EMBL" id="JAATJA010000002">
    <property type="protein sequence ID" value="NJB68176.1"/>
    <property type="molecule type" value="Genomic_DNA"/>
</dbReference>
<evidence type="ECO:0000256" key="7">
    <source>
        <dbReference type="ARBA" id="ARBA00022679"/>
    </source>
</evidence>